<gene>
    <name evidence="4" type="primary">Loxhd1_1</name>
    <name evidence="4" type="ORF">HALSEN_R15527</name>
</gene>
<dbReference type="SUPFAM" id="SSF49723">
    <property type="entry name" value="Lipase/lipooxygenase domain (PLAT/LH2 domain)"/>
    <property type="match status" value="5"/>
</dbReference>
<dbReference type="Pfam" id="PF01477">
    <property type="entry name" value="PLAT"/>
    <property type="match status" value="5"/>
</dbReference>
<protein>
    <submittedName>
        <fullName evidence="4">LOXH1 protein</fullName>
    </submittedName>
</protein>
<reference evidence="4" key="1">
    <citation type="submission" date="2019-09" db="EMBL/GenBank/DDBJ databases">
        <title>Bird 10,000 Genomes (B10K) Project - Family phase.</title>
        <authorList>
            <person name="Zhang G."/>
        </authorList>
    </citation>
    <scope>NUCLEOTIDE SEQUENCE</scope>
    <source>
        <strain evidence="4">B10K-DU-024-03</strain>
        <tissue evidence="4">Muscle</tissue>
    </source>
</reference>
<evidence type="ECO:0000256" key="2">
    <source>
        <dbReference type="SAM" id="SignalP"/>
    </source>
</evidence>
<sequence>PQASFLLVLVYEVRVYTGANLGAETDSNVYINLIGTRGDAGKRKLHRSTNNYVKFQRGQMDIFCIKAVSLGDLEKVLISHDGAGPGSGWFLDKIVIKYEEGREAQEVVFPCNRWLDEYQDDGKTERELTARTQEWRVQVKTDRDSPEPQECKRTIVIYGSKGKSDELLLSPRTPGYVCFLPRATDEFIVETGDLGAVYKIRVSCDGVPGFEGWHLKSFRLEELHTKQELNFDCNCWLSLNRGDKELVKEFPAVNEDQKTLPVYKYVVSLHIGDRWGAETFANVCIALYGRRGDTGMRKLHTSLAKGRKFQRNQVDSFLVEAVSLSHLQKVVIEHDGEGYGAGMYLKMVTVKESQDSDKEWVFPLWNWLDTHLGLCETACEIVTVGTRLTSSPKLSEINIKPSGLWIMDITGSDWSNEEDPICLSFIFYGNLSCKKLPLQVTGKAIQIKDELADIGSIYKVQITGPRSELNQPWHLDLLHMKHTGTKEEMCLAFDCWFNPNEDKCVELPALYADQEPLPVVEYAVHLHTGDLKKADATGETYLCIQGEKSDSGKRWLNSRNSLITFARGQVDVFKIKAVYLGKLNRVLVGFKSLKKEWFLEKIVIKEAFYPFCAHVFVHNDWINKRSKKDFVEVAIPLKETSVTSLLTKNFDTKSRGRWQTWVHCTQLSEDVPDIEVVVFGRKGKSPAQKLQNLNDKPFLLTVADIGDITKLSFVLSGPCLGRGIKLHKLRLKDLDTKEELGFHTEARCLFGADGSESVTELAAVRPDKPPLREVLYSISVHMGTLPASGTDADVFVTVFGEQGDSCKRRLRHTNFERGQVYVSEMRAVDLGQLSKVLVEHYNVGYGSGWYLDQIVIHESGKTDGQYAFLCQQWLDSGVGDAQTERMLK</sequence>
<name>A0A851Y555_9AVES</name>
<accession>A0A851Y555</accession>
<feature type="domain" description="PLAT" evidence="3">
    <location>
        <begin position="520"/>
        <end position="636"/>
    </location>
</feature>
<dbReference type="AlphaFoldDB" id="A0A851Y555"/>
<feature type="domain" description="PLAT" evidence="3">
    <location>
        <begin position="9"/>
        <end position="129"/>
    </location>
</feature>
<dbReference type="PANTHER" id="PTHR45901">
    <property type="entry name" value="PROTEIN CBG12474"/>
    <property type="match status" value="1"/>
</dbReference>
<proteinExistence type="predicted"/>
<organism evidence="4 5">
    <name type="scientific">Halcyon senegalensis</name>
    <dbReference type="NCBI Taxonomy" id="342381"/>
    <lineage>
        <taxon>Eukaryota</taxon>
        <taxon>Metazoa</taxon>
        <taxon>Chordata</taxon>
        <taxon>Craniata</taxon>
        <taxon>Vertebrata</taxon>
        <taxon>Euteleostomi</taxon>
        <taxon>Archelosauria</taxon>
        <taxon>Archosauria</taxon>
        <taxon>Dinosauria</taxon>
        <taxon>Saurischia</taxon>
        <taxon>Theropoda</taxon>
        <taxon>Coelurosauria</taxon>
        <taxon>Aves</taxon>
        <taxon>Neognathae</taxon>
        <taxon>Neoaves</taxon>
        <taxon>Telluraves</taxon>
        <taxon>Coraciimorphae</taxon>
        <taxon>Coraciiformes</taxon>
        <taxon>Alcedinidae</taxon>
        <taxon>Halcyon</taxon>
    </lineage>
</organism>
<feature type="domain" description="PLAT" evidence="3">
    <location>
        <begin position="133"/>
        <end position="251"/>
    </location>
</feature>
<dbReference type="PROSITE" id="PS50095">
    <property type="entry name" value="PLAT"/>
    <property type="match status" value="5"/>
</dbReference>
<dbReference type="InterPro" id="IPR052970">
    <property type="entry name" value="Inner_ear_hair_cell_LOXHD"/>
</dbReference>
<dbReference type="InterPro" id="IPR001024">
    <property type="entry name" value="PLAT/LH2_dom"/>
</dbReference>
<feature type="non-terminal residue" evidence="4">
    <location>
        <position position="1"/>
    </location>
</feature>
<feature type="signal peptide" evidence="2">
    <location>
        <begin position="1"/>
        <end position="18"/>
    </location>
</feature>
<dbReference type="SMART" id="SM00308">
    <property type="entry name" value="LH2"/>
    <property type="match status" value="3"/>
</dbReference>
<dbReference type="InterPro" id="IPR036392">
    <property type="entry name" value="PLAT/LH2_dom_sf"/>
</dbReference>
<feature type="domain" description="PLAT" evidence="3">
    <location>
        <begin position="263"/>
        <end position="382"/>
    </location>
</feature>
<dbReference type="Proteomes" id="UP000648918">
    <property type="component" value="Unassembled WGS sequence"/>
</dbReference>
<evidence type="ECO:0000313" key="5">
    <source>
        <dbReference type="Proteomes" id="UP000648918"/>
    </source>
</evidence>
<dbReference type="Gene3D" id="2.40.180.10">
    <property type="entry name" value="Catalase core domain"/>
    <property type="match status" value="2"/>
</dbReference>
<feature type="chain" id="PRO_5032937944" evidence="2">
    <location>
        <begin position="19"/>
        <end position="888"/>
    </location>
</feature>
<dbReference type="Gene3D" id="2.60.60.20">
    <property type="entry name" value="PLAT/LH2 domain"/>
    <property type="match status" value="4"/>
</dbReference>
<feature type="non-terminal residue" evidence="4">
    <location>
        <position position="888"/>
    </location>
</feature>
<evidence type="ECO:0000259" key="3">
    <source>
        <dbReference type="PROSITE" id="PS50095"/>
    </source>
</evidence>
<dbReference type="OrthoDB" id="9895813at2759"/>
<evidence type="ECO:0000313" key="4">
    <source>
        <dbReference type="EMBL" id="NXD75147.1"/>
    </source>
</evidence>
<feature type="domain" description="PLAT" evidence="3">
    <location>
        <begin position="774"/>
        <end position="888"/>
    </location>
</feature>
<comment type="caution">
    <text evidence="4">The sequence shown here is derived from an EMBL/GenBank/DDBJ whole genome shotgun (WGS) entry which is preliminary data.</text>
</comment>
<evidence type="ECO:0000256" key="1">
    <source>
        <dbReference type="PROSITE-ProRule" id="PRU00152"/>
    </source>
</evidence>
<dbReference type="PANTHER" id="PTHR45901:SF7">
    <property type="entry name" value="OXYGEN-REGULATED PROTEIN 1"/>
    <property type="match status" value="1"/>
</dbReference>
<dbReference type="EMBL" id="WBNJ01000002">
    <property type="protein sequence ID" value="NXD75147.1"/>
    <property type="molecule type" value="Genomic_DNA"/>
</dbReference>
<keyword evidence="5" id="KW-1185">Reference proteome</keyword>
<comment type="caution">
    <text evidence="1">Lacks conserved residue(s) required for the propagation of feature annotation.</text>
</comment>
<dbReference type="CDD" id="cd01756">
    <property type="entry name" value="PLAT_repeat"/>
    <property type="match status" value="3"/>
</dbReference>
<keyword evidence="2" id="KW-0732">Signal</keyword>